<dbReference type="Pfam" id="PF06892">
    <property type="entry name" value="Phage_CP76"/>
    <property type="match status" value="1"/>
</dbReference>
<dbReference type="GO" id="GO:0003677">
    <property type="term" value="F:DNA binding"/>
    <property type="evidence" value="ECO:0007669"/>
    <property type="project" value="InterPro"/>
</dbReference>
<organism evidence="1 2">
    <name type="scientific">Ectopseudomonas oleovorans</name>
    <name type="common">Pseudomonas oleovorans</name>
    <dbReference type="NCBI Taxonomy" id="301"/>
    <lineage>
        <taxon>Bacteria</taxon>
        <taxon>Pseudomonadati</taxon>
        <taxon>Pseudomonadota</taxon>
        <taxon>Gammaproteobacteria</taxon>
        <taxon>Pseudomonadales</taxon>
        <taxon>Pseudomonadaceae</taxon>
        <taxon>Ectopseudomonas</taxon>
    </lineage>
</organism>
<gene>
    <name evidence="1" type="ORF">DBO86_22935</name>
</gene>
<sequence>MEEIHRAIHETVLDAGPKQLAHAMGMSHTSLLNRCNPNDDTHRLNVEQLLQIMLHSQDKRILAALAHEFGFELVAKQPVKSTALQSAVLHMHNEIADVTKAVVEALEDGHVSQHEKQQIKRHVGEAKAAMEVLLESVKAA</sequence>
<evidence type="ECO:0000313" key="1">
    <source>
        <dbReference type="EMBL" id="PTU76854.1"/>
    </source>
</evidence>
<comment type="caution">
    <text evidence="1">The sequence shown here is derived from an EMBL/GenBank/DDBJ whole genome shotgun (WGS) entry which is preliminary data.</text>
</comment>
<name>A0A2T5PGJ2_ECTOL</name>
<evidence type="ECO:0000313" key="2">
    <source>
        <dbReference type="Proteomes" id="UP000244052"/>
    </source>
</evidence>
<dbReference type="RefSeq" id="WP_108234944.1">
    <property type="nucleotide sequence ID" value="NZ_QASO01000129.1"/>
</dbReference>
<proteinExistence type="predicted"/>
<dbReference type="Proteomes" id="UP000244052">
    <property type="component" value="Unassembled WGS sequence"/>
</dbReference>
<reference evidence="1 2" key="1">
    <citation type="submission" date="2018-04" db="EMBL/GenBank/DDBJ databases">
        <title>Pseudomonas sp. nov., isolated from mangrove soil.</title>
        <authorList>
            <person name="Chen C."/>
        </authorList>
    </citation>
    <scope>NUCLEOTIDE SEQUENCE [LARGE SCALE GENOMIC DNA]</scope>
    <source>
        <strain evidence="1 2">JCM 14246</strain>
    </source>
</reference>
<keyword evidence="2" id="KW-1185">Reference proteome</keyword>
<accession>A0A2T5PGJ2</accession>
<dbReference type="EMBL" id="QASO01000129">
    <property type="protein sequence ID" value="PTU76854.1"/>
    <property type="molecule type" value="Genomic_DNA"/>
</dbReference>
<dbReference type="InterPro" id="IPR009679">
    <property type="entry name" value="Phage_186_CII-like"/>
</dbReference>
<protein>
    <submittedName>
        <fullName evidence="1">Rha family transcriptional regulator</fullName>
    </submittedName>
</protein>
<dbReference type="AlphaFoldDB" id="A0A2T5PGJ2"/>